<organism evidence="4 5">
    <name type="scientific">Cohaesibacter marisflavi</name>
    <dbReference type="NCBI Taxonomy" id="655353"/>
    <lineage>
        <taxon>Bacteria</taxon>
        <taxon>Pseudomonadati</taxon>
        <taxon>Pseudomonadota</taxon>
        <taxon>Alphaproteobacteria</taxon>
        <taxon>Hyphomicrobiales</taxon>
        <taxon>Cohaesibacteraceae</taxon>
    </lineage>
</organism>
<dbReference type="PANTHER" id="PTHR12184">
    <property type="entry name" value="UBIQUINOL-CYTOCHROME C REDUCTASE COMPLEX ASSEMBLY FACTOR 1 FAMILY MEMBER"/>
    <property type="match status" value="1"/>
</dbReference>
<accession>A0A1I5B2J4</accession>
<dbReference type="InterPro" id="IPR021150">
    <property type="entry name" value="Ubiq_cyt_c_chap"/>
</dbReference>
<protein>
    <submittedName>
        <fullName evidence="4">Cytochrome b pre-mRNA-processing protein 3</fullName>
    </submittedName>
</protein>
<name>A0A1I5B2J4_9HYPH</name>
<dbReference type="Proteomes" id="UP000199236">
    <property type="component" value="Unassembled WGS sequence"/>
</dbReference>
<comment type="similarity">
    <text evidence="1">Belongs to the CBP3 family.</text>
</comment>
<dbReference type="AlphaFoldDB" id="A0A1I5B2J4"/>
<evidence type="ECO:0000259" key="3">
    <source>
        <dbReference type="Pfam" id="PF03981"/>
    </source>
</evidence>
<dbReference type="STRING" id="655353.SAMN04488056_101689"/>
<evidence type="ECO:0000256" key="1">
    <source>
        <dbReference type="ARBA" id="ARBA00006407"/>
    </source>
</evidence>
<evidence type="ECO:0000313" key="4">
    <source>
        <dbReference type="EMBL" id="SFN68729.1"/>
    </source>
</evidence>
<dbReference type="InterPro" id="IPR007129">
    <property type="entry name" value="Ubiqinol_cyt_c_chaperone_CPB3"/>
</dbReference>
<keyword evidence="5" id="KW-1185">Reference proteome</keyword>
<sequence>MIFNLFKSKAQKREEIADDLYRQIVAAARQPEFYLSYAVEDSVTGRFEMIVLHAYVFFYRMKSETAENRELSQAVFGRFFQDMDDSLREQGVGDLSVPKKIKKMAQSFYGHAEAYDKARDQGVEALAIALSRNIYGEESKPCPEAAGLARYILACDEKLKLQSMEDFSKGELNFPEIGPFQAH</sequence>
<gene>
    <name evidence="4" type="ORF">SAMN04488056_101689</name>
</gene>
<proteinExistence type="inferred from homology"/>
<feature type="domain" description="Ubiquinol-cytochrome c chaperone" evidence="3">
    <location>
        <begin position="37"/>
        <end position="173"/>
    </location>
</feature>
<dbReference type="PANTHER" id="PTHR12184:SF1">
    <property type="entry name" value="UBIQUINOL-CYTOCHROME-C REDUCTASE COMPLEX ASSEMBLY FACTOR 1"/>
    <property type="match status" value="1"/>
</dbReference>
<dbReference type="Pfam" id="PF03981">
    <property type="entry name" value="Ubiq_cyt_C_chap"/>
    <property type="match status" value="1"/>
</dbReference>
<dbReference type="PIRSF" id="PIRSF032079">
    <property type="entry name" value="UCP032079"/>
    <property type="match status" value="1"/>
</dbReference>
<dbReference type="InterPro" id="IPR014569">
    <property type="entry name" value="Ubq_cyt-c_CBP3-rel"/>
</dbReference>
<evidence type="ECO:0000256" key="2">
    <source>
        <dbReference type="ARBA" id="ARBA00006436"/>
    </source>
</evidence>
<evidence type="ECO:0000313" key="5">
    <source>
        <dbReference type="Proteomes" id="UP000199236"/>
    </source>
</evidence>
<dbReference type="EMBL" id="FOVR01000001">
    <property type="protein sequence ID" value="SFN68729.1"/>
    <property type="molecule type" value="Genomic_DNA"/>
</dbReference>
<comment type="similarity">
    <text evidence="2">Belongs to the UPF0174 family.</text>
</comment>
<reference evidence="4 5" key="1">
    <citation type="submission" date="2016-10" db="EMBL/GenBank/DDBJ databases">
        <authorList>
            <person name="de Groot N.N."/>
        </authorList>
    </citation>
    <scope>NUCLEOTIDE SEQUENCE [LARGE SCALE GENOMIC DNA]</scope>
    <source>
        <strain evidence="4 5">CGMCC 1.9157</strain>
    </source>
</reference>